<dbReference type="PROSITE" id="PS50222">
    <property type="entry name" value="EF_HAND_2"/>
    <property type="match status" value="3"/>
</dbReference>
<dbReference type="PANTHER" id="PTHR19972">
    <property type="entry name" value="CALBINDIN"/>
    <property type="match status" value="1"/>
</dbReference>
<feature type="domain" description="EF-hand" evidence="2">
    <location>
        <begin position="4"/>
        <end position="39"/>
    </location>
</feature>
<dbReference type="InterPro" id="IPR002048">
    <property type="entry name" value="EF_hand_dom"/>
</dbReference>
<dbReference type="InterPro" id="IPR011992">
    <property type="entry name" value="EF-hand-dom_pair"/>
</dbReference>
<dbReference type="InterPro" id="IPR018247">
    <property type="entry name" value="EF_Hand_1_Ca_BS"/>
</dbReference>
<keyword evidence="1" id="KW-0106">Calcium</keyword>
<dbReference type="Pfam" id="PF13499">
    <property type="entry name" value="EF-hand_7"/>
    <property type="match status" value="1"/>
</dbReference>
<feature type="domain" description="EF-hand" evidence="2">
    <location>
        <begin position="55"/>
        <end position="90"/>
    </location>
</feature>
<organism evidence="3 4">
    <name type="scientific">Streptomyces finlayi</name>
    <dbReference type="NCBI Taxonomy" id="67296"/>
    <lineage>
        <taxon>Bacteria</taxon>
        <taxon>Bacillati</taxon>
        <taxon>Actinomycetota</taxon>
        <taxon>Actinomycetes</taxon>
        <taxon>Kitasatosporales</taxon>
        <taxon>Streptomycetaceae</taxon>
        <taxon>Streptomyces</taxon>
    </lineage>
</organism>
<reference evidence="3" key="2">
    <citation type="submission" date="2020-09" db="EMBL/GenBank/DDBJ databases">
        <authorList>
            <person name="Sun Q."/>
            <person name="Ohkuma M."/>
        </authorList>
    </citation>
    <scope>NUCLEOTIDE SEQUENCE</scope>
    <source>
        <strain evidence="3">JCM 4637</strain>
    </source>
</reference>
<protein>
    <submittedName>
        <fullName evidence="3">Calcium-binding protein</fullName>
    </submittedName>
</protein>
<dbReference type="Gene3D" id="1.10.238.10">
    <property type="entry name" value="EF-hand"/>
    <property type="match status" value="1"/>
</dbReference>
<dbReference type="GO" id="GO:0005509">
    <property type="term" value="F:calcium ion binding"/>
    <property type="evidence" value="ECO:0007669"/>
    <property type="project" value="InterPro"/>
</dbReference>
<dbReference type="Proteomes" id="UP000638353">
    <property type="component" value="Unassembled WGS sequence"/>
</dbReference>
<evidence type="ECO:0000256" key="1">
    <source>
        <dbReference type="ARBA" id="ARBA00022837"/>
    </source>
</evidence>
<name>A0A918X098_9ACTN</name>
<gene>
    <name evidence="3" type="ORF">GCM10010334_43430</name>
</gene>
<evidence type="ECO:0000313" key="4">
    <source>
        <dbReference type="Proteomes" id="UP000638353"/>
    </source>
</evidence>
<reference evidence="3" key="1">
    <citation type="journal article" date="2014" name="Int. J. Syst. Evol. Microbiol.">
        <title>Complete genome sequence of Corynebacterium casei LMG S-19264T (=DSM 44701T), isolated from a smear-ripened cheese.</title>
        <authorList>
            <consortium name="US DOE Joint Genome Institute (JGI-PGF)"/>
            <person name="Walter F."/>
            <person name="Albersmeier A."/>
            <person name="Kalinowski J."/>
            <person name="Ruckert C."/>
        </authorList>
    </citation>
    <scope>NUCLEOTIDE SEQUENCE</scope>
    <source>
        <strain evidence="3">JCM 4637</strain>
    </source>
</reference>
<dbReference type="EMBL" id="BMVC01000008">
    <property type="protein sequence ID" value="GHC99649.1"/>
    <property type="molecule type" value="Genomic_DNA"/>
</dbReference>
<dbReference type="GO" id="GO:0051480">
    <property type="term" value="P:regulation of cytosolic calcium ion concentration"/>
    <property type="evidence" value="ECO:0007669"/>
    <property type="project" value="TreeGrafter"/>
</dbReference>
<dbReference type="InterPro" id="IPR051001">
    <property type="entry name" value="Calbindin_Ca-bind"/>
</dbReference>
<evidence type="ECO:0000259" key="2">
    <source>
        <dbReference type="PROSITE" id="PS50222"/>
    </source>
</evidence>
<proteinExistence type="predicted"/>
<dbReference type="SUPFAM" id="SSF47473">
    <property type="entry name" value="EF-hand"/>
    <property type="match status" value="1"/>
</dbReference>
<sequence length="181" mass="19545">MPDVIQDKCDRLFALYDTDGNGHLDHEDVTLMVDRILAGSNVPADSPKAAALAAEYDAWWQSLLAHADVNGDGVITREEFRATMGGRALDDPALQGTVRKAVDAVFSALDSDDDHEIPASVLVAMFTRGGLSQDDATEAASVFDLDGDGTITREEYATRWLDFFTTDDPDSPANRILGNLA</sequence>
<dbReference type="Pfam" id="PF13202">
    <property type="entry name" value="EF-hand_5"/>
    <property type="match status" value="1"/>
</dbReference>
<feature type="domain" description="EF-hand" evidence="2">
    <location>
        <begin position="131"/>
        <end position="166"/>
    </location>
</feature>
<evidence type="ECO:0000313" key="3">
    <source>
        <dbReference type="EMBL" id="GHC99649.1"/>
    </source>
</evidence>
<dbReference type="PANTHER" id="PTHR19972:SF10">
    <property type="entry name" value="CALBINDIN-32"/>
    <property type="match status" value="1"/>
</dbReference>
<dbReference type="SMART" id="SM00054">
    <property type="entry name" value="EFh"/>
    <property type="match status" value="4"/>
</dbReference>
<dbReference type="RefSeq" id="WP_189824947.1">
    <property type="nucleotide sequence ID" value="NZ_BMVC01000008.1"/>
</dbReference>
<dbReference type="PROSITE" id="PS00018">
    <property type="entry name" value="EF_HAND_1"/>
    <property type="match status" value="3"/>
</dbReference>
<dbReference type="AlphaFoldDB" id="A0A918X098"/>
<dbReference type="GO" id="GO:0005829">
    <property type="term" value="C:cytosol"/>
    <property type="evidence" value="ECO:0007669"/>
    <property type="project" value="TreeGrafter"/>
</dbReference>
<comment type="caution">
    <text evidence="3">The sequence shown here is derived from an EMBL/GenBank/DDBJ whole genome shotgun (WGS) entry which is preliminary data.</text>
</comment>
<accession>A0A918X098</accession>